<accession>A0A1J4KPC4</accession>
<dbReference type="PANTHER" id="PTHR11102">
    <property type="entry name" value="SEL-1-LIKE PROTEIN"/>
    <property type="match status" value="1"/>
</dbReference>
<protein>
    <recommendedName>
        <fullName evidence="3">Protein kinase domain-containing protein</fullName>
    </recommendedName>
</protein>
<dbReference type="InterPro" id="IPR000719">
    <property type="entry name" value="Prot_kinase_dom"/>
</dbReference>
<keyword evidence="5" id="KW-1185">Reference proteome</keyword>
<dbReference type="GO" id="GO:0036503">
    <property type="term" value="P:ERAD pathway"/>
    <property type="evidence" value="ECO:0007669"/>
    <property type="project" value="TreeGrafter"/>
</dbReference>
<evidence type="ECO:0000256" key="2">
    <source>
        <dbReference type="PROSITE-ProRule" id="PRU00339"/>
    </source>
</evidence>
<dbReference type="PROSITE" id="PS50005">
    <property type="entry name" value="TPR"/>
    <property type="match status" value="1"/>
</dbReference>
<gene>
    <name evidence="4" type="ORF">TRFO_17010</name>
</gene>
<dbReference type="PROSITE" id="PS50011">
    <property type="entry name" value="PROTEIN_KINASE_DOM"/>
    <property type="match status" value="1"/>
</dbReference>
<dbReference type="OrthoDB" id="272077at2759"/>
<dbReference type="InterPro" id="IPR006597">
    <property type="entry name" value="Sel1-like"/>
</dbReference>
<reference evidence="4" key="1">
    <citation type="submission" date="2016-10" db="EMBL/GenBank/DDBJ databases">
        <authorList>
            <person name="Benchimol M."/>
            <person name="Almeida L.G."/>
            <person name="Vasconcelos A.T."/>
            <person name="Perreira-Neves A."/>
            <person name="Rosa I.A."/>
            <person name="Tasca T."/>
            <person name="Bogo M.R."/>
            <person name="de Souza W."/>
        </authorList>
    </citation>
    <scope>NUCLEOTIDE SEQUENCE [LARGE SCALE GENOMIC DNA]</scope>
    <source>
        <strain evidence="4">K</strain>
    </source>
</reference>
<dbReference type="PANTHER" id="PTHR11102:SF147">
    <property type="entry name" value="SEL1L ADAPTOR SUBUNIT OF ERAD E3 UBIQUITIN LIGASE"/>
    <property type="match status" value="1"/>
</dbReference>
<dbReference type="InterPro" id="IPR011990">
    <property type="entry name" value="TPR-like_helical_dom_sf"/>
</dbReference>
<comment type="caution">
    <text evidence="4">The sequence shown here is derived from an EMBL/GenBank/DDBJ whole genome shotgun (WGS) entry which is preliminary data.</text>
</comment>
<dbReference type="RefSeq" id="XP_068366090.1">
    <property type="nucleotide sequence ID" value="XM_068499327.1"/>
</dbReference>
<dbReference type="SMART" id="SM00028">
    <property type="entry name" value="TPR"/>
    <property type="match status" value="2"/>
</dbReference>
<proteinExistence type="inferred from homology"/>
<dbReference type="GO" id="GO:0005524">
    <property type="term" value="F:ATP binding"/>
    <property type="evidence" value="ECO:0007669"/>
    <property type="project" value="InterPro"/>
</dbReference>
<dbReference type="InterPro" id="IPR019734">
    <property type="entry name" value="TPR_rpt"/>
</dbReference>
<dbReference type="GO" id="GO:0004672">
    <property type="term" value="F:protein kinase activity"/>
    <property type="evidence" value="ECO:0007669"/>
    <property type="project" value="InterPro"/>
</dbReference>
<dbReference type="InterPro" id="IPR011009">
    <property type="entry name" value="Kinase-like_dom_sf"/>
</dbReference>
<comment type="similarity">
    <text evidence="1">Belongs to the sel-1 family.</text>
</comment>
<dbReference type="SMART" id="SM00671">
    <property type="entry name" value="SEL1"/>
    <property type="match status" value="14"/>
</dbReference>
<dbReference type="Proteomes" id="UP000179807">
    <property type="component" value="Unassembled WGS sequence"/>
</dbReference>
<dbReference type="GeneID" id="94834031"/>
<dbReference type="EMBL" id="MLAK01000551">
    <property type="protein sequence ID" value="OHT12954.1"/>
    <property type="molecule type" value="Genomic_DNA"/>
</dbReference>
<dbReference type="AlphaFoldDB" id="A0A1J4KPC4"/>
<dbReference type="InterPro" id="IPR050767">
    <property type="entry name" value="Sel1_AlgK"/>
</dbReference>
<dbReference type="Pfam" id="PF00069">
    <property type="entry name" value="Pkinase"/>
    <property type="match status" value="1"/>
</dbReference>
<dbReference type="SUPFAM" id="SSF81901">
    <property type="entry name" value="HCP-like"/>
    <property type="match status" value="4"/>
</dbReference>
<dbReference type="Gene3D" id="1.10.510.10">
    <property type="entry name" value="Transferase(Phosphotransferase) domain 1"/>
    <property type="match status" value="1"/>
</dbReference>
<evidence type="ECO:0000313" key="4">
    <source>
        <dbReference type="EMBL" id="OHT12954.1"/>
    </source>
</evidence>
<dbReference type="VEuPathDB" id="TrichDB:TRFO_17010"/>
<organism evidence="4 5">
    <name type="scientific">Tritrichomonas foetus</name>
    <dbReference type="NCBI Taxonomy" id="1144522"/>
    <lineage>
        <taxon>Eukaryota</taxon>
        <taxon>Metamonada</taxon>
        <taxon>Parabasalia</taxon>
        <taxon>Tritrichomonadida</taxon>
        <taxon>Tritrichomonadidae</taxon>
        <taxon>Tritrichomonas</taxon>
    </lineage>
</organism>
<sequence length="851" mass="98941">MESFLCDFGAIRSPDNQEELTQNIGSDYYSAPELGSSTISTSSDLFSIGMIQYFLFLKTHPDRSNKESAPLFTKEYGRLTNLYQYLTDLKPNSRYNTFISIIYLICDQKNFYLNMIHNQCFQSEIFDGKVKDFDKSKVRGYDPSAHSENYIQLIYSLPSINSSHLDRKKEIQKKYNVLSLNDYDQEYYSNNKDKYGYLGNLYYRARYILSNGEKMMHFLEKASSFNHAEAQSIMGLAYFYGHHIPQDIRRSVYYFELAANNGHTYSQHMMGVFYKDHQTVPQDLKKSIKYFTMAANSNRKQSHYSLGMIYLSNNSYHDINKALHHLHVAADKHFDAKAMYSLGVLYVEGDLISQNLEKGITYLQNSALQLFLEAHFYLGKMYSEGKYISSDIDKAIHFLELPAQQNHVPSIHLLGHIYSEKLGNIQKALYYFEFSSQQNYSQSFIEMGLIYYLGTGVKIDLNKAFLYFVEAYKLNNPKAPLFIALIYLKKGMVLKALEYAKLSAEQNDVDAFILLGKIYSEMAVFKNIKKSIYYLEKACLEKSPQAQWLLGKIFLEVASVRNLNKGFNLLEQSSNQGLGIAQFYLGKLHFLGHYIEQNFSRATYYFNKAIEDLSIEIEKISTDYLDEYILACQACGYISAISAYLDKAKNYFVRVERFDHELTLNNLGVIYYFYDQDLDISKHYLMKSAEKNFILAEIILGIIYEKDNNLEESMKHFSKALELQDKNIYPDILMFSKCINLMKTYAKIKIIYLHLIKNISFESENLTRLSFKEISEQLFNRSDQENYIILTRSNSLYNDFYMLLTNNAKLINASQKITETIFYSPYTYLLGFFSTSSSNFINQDFIDGFLS</sequence>
<feature type="repeat" description="TPR" evidence="2">
    <location>
        <begin position="694"/>
        <end position="727"/>
    </location>
</feature>
<dbReference type="Pfam" id="PF08238">
    <property type="entry name" value="Sel1"/>
    <property type="match status" value="11"/>
</dbReference>
<keyword evidence="2" id="KW-0802">TPR repeat</keyword>
<dbReference type="SUPFAM" id="SSF56112">
    <property type="entry name" value="Protein kinase-like (PK-like)"/>
    <property type="match status" value="1"/>
</dbReference>
<evidence type="ECO:0000256" key="1">
    <source>
        <dbReference type="ARBA" id="ARBA00038101"/>
    </source>
</evidence>
<name>A0A1J4KPC4_9EUKA</name>
<feature type="domain" description="Protein kinase" evidence="3">
    <location>
        <begin position="1"/>
        <end position="178"/>
    </location>
</feature>
<dbReference type="GO" id="GO:0005789">
    <property type="term" value="C:endoplasmic reticulum membrane"/>
    <property type="evidence" value="ECO:0007669"/>
    <property type="project" value="TreeGrafter"/>
</dbReference>
<dbReference type="Gene3D" id="1.25.40.10">
    <property type="entry name" value="Tetratricopeptide repeat domain"/>
    <property type="match status" value="3"/>
</dbReference>
<evidence type="ECO:0000259" key="3">
    <source>
        <dbReference type="PROSITE" id="PS50011"/>
    </source>
</evidence>
<evidence type="ECO:0000313" key="5">
    <source>
        <dbReference type="Proteomes" id="UP000179807"/>
    </source>
</evidence>